<gene>
    <name evidence="7" type="ORF">ACMD2_09360</name>
</gene>
<dbReference type="Pfam" id="PF20179">
    <property type="entry name" value="MSS51_C"/>
    <property type="match status" value="1"/>
</dbReference>
<dbReference type="Gene3D" id="6.10.140.2220">
    <property type="match status" value="1"/>
</dbReference>
<dbReference type="EMBL" id="LSRQ01000443">
    <property type="protein sequence ID" value="OAY82798.1"/>
    <property type="molecule type" value="Genomic_DNA"/>
</dbReference>
<dbReference type="STRING" id="4615.A0A199W0N7"/>
<keyword evidence="1" id="KW-0479">Metal-binding</keyword>
<proteinExistence type="predicted"/>
<evidence type="ECO:0000313" key="8">
    <source>
        <dbReference type="Proteomes" id="UP000092600"/>
    </source>
</evidence>
<evidence type="ECO:0000256" key="4">
    <source>
        <dbReference type="PROSITE-ProRule" id="PRU00134"/>
    </source>
</evidence>
<dbReference type="GO" id="GO:0008270">
    <property type="term" value="F:zinc ion binding"/>
    <property type="evidence" value="ECO:0007669"/>
    <property type="project" value="UniProtKB-KW"/>
</dbReference>
<dbReference type="PROSITE" id="PS50865">
    <property type="entry name" value="ZF_MYND_2"/>
    <property type="match status" value="1"/>
</dbReference>
<keyword evidence="2 4" id="KW-0863">Zinc-finger</keyword>
<protein>
    <submittedName>
        <fullName evidence="7">Zinc finger MYND domain-containing protein 15</fullName>
    </submittedName>
</protein>
<reference evidence="7 8" key="1">
    <citation type="journal article" date="2016" name="DNA Res.">
        <title>The draft genome of MD-2 pineapple using hybrid error correction of long reads.</title>
        <authorList>
            <person name="Redwan R.M."/>
            <person name="Saidin A."/>
            <person name="Kumar S.V."/>
        </authorList>
    </citation>
    <scope>NUCLEOTIDE SEQUENCE [LARGE SCALE GENOMIC DNA]</scope>
    <source>
        <strain evidence="8">cv. MD2</strain>
        <tissue evidence="7">Leaf</tissue>
    </source>
</reference>
<feature type="region of interest" description="Disordered" evidence="5">
    <location>
        <begin position="1"/>
        <end position="20"/>
    </location>
</feature>
<feature type="domain" description="MYND-type" evidence="6">
    <location>
        <begin position="11"/>
        <end position="50"/>
    </location>
</feature>
<dbReference type="PANTHER" id="PTHR47570">
    <property type="entry name" value="ZINC ION BINDING PROTEIN"/>
    <property type="match status" value="1"/>
</dbReference>
<dbReference type="PANTHER" id="PTHR47570:SF1">
    <property type="entry name" value="ZINC ION BINDING PROTEIN"/>
    <property type="match status" value="1"/>
</dbReference>
<comment type="caution">
    <text evidence="7">The sequence shown here is derived from an EMBL/GenBank/DDBJ whole genome shotgun (WGS) entry which is preliminary data.</text>
</comment>
<accession>A0A199W0N7</accession>
<evidence type="ECO:0000259" key="6">
    <source>
        <dbReference type="PROSITE" id="PS50865"/>
    </source>
</evidence>
<evidence type="ECO:0000256" key="1">
    <source>
        <dbReference type="ARBA" id="ARBA00022723"/>
    </source>
</evidence>
<evidence type="ECO:0000256" key="3">
    <source>
        <dbReference type="ARBA" id="ARBA00022833"/>
    </source>
</evidence>
<keyword evidence="3" id="KW-0862">Zinc</keyword>
<organism evidence="7 8">
    <name type="scientific">Ananas comosus</name>
    <name type="common">Pineapple</name>
    <name type="synonym">Ananas ananas</name>
    <dbReference type="NCBI Taxonomy" id="4615"/>
    <lineage>
        <taxon>Eukaryota</taxon>
        <taxon>Viridiplantae</taxon>
        <taxon>Streptophyta</taxon>
        <taxon>Embryophyta</taxon>
        <taxon>Tracheophyta</taxon>
        <taxon>Spermatophyta</taxon>
        <taxon>Magnoliopsida</taxon>
        <taxon>Liliopsida</taxon>
        <taxon>Poales</taxon>
        <taxon>Bromeliaceae</taxon>
        <taxon>Bromelioideae</taxon>
        <taxon>Ananas</taxon>
    </lineage>
</organism>
<evidence type="ECO:0000313" key="7">
    <source>
        <dbReference type="EMBL" id="OAY82798.1"/>
    </source>
</evidence>
<dbReference type="SUPFAM" id="SSF144232">
    <property type="entry name" value="HIT/MYND zinc finger-like"/>
    <property type="match status" value="1"/>
</dbReference>
<evidence type="ECO:0000256" key="5">
    <source>
        <dbReference type="SAM" id="MobiDB-lite"/>
    </source>
</evidence>
<dbReference type="AlphaFoldDB" id="A0A199W0N7"/>
<evidence type="ECO:0000256" key="2">
    <source>
        <dbReference type="ARBA" id="ARBA00022771"/>
    </source>
</evidence>
<sequence length="371" mass="41068">MECAAKGSGGAGPCAPAPGRPSRRCGLCGAVAYCSPSHQMLHWNDHRDECARLQEQMRMADTLNDFPFTFSEEASLLRSGEQMTRCSLLMSKGLHQRGLWTSECSCGPTLASIGGLGIMNDWNLPSSLCPCTDPKNPISTPLSSWKDYYKWRSLPFHSPVALLLHWPLTIYHCLQLSFARNSSSEVSGKLHIHYLGPEKELLQLAVFGELRALFPGLQLYIEIVGPAVPQCRDGETICISNYAHCSEESCHCRSSERTNAVMLRLCKGYYHDRYTDIVKDSNPHLIVAPNAGVAAYSSWLPTIELIKEMGVPAIFTDFCEEAAFLASRCISSVTGRPLSLPIQINPFRQPMAVEDSALYLPCYSNCFIFGM</sequence>
<name>A0A199W0N7_ANACO</name>
<dbReference type="InterPro" id="IPR002893">
    <property type="entry name" value="Znf_MYND"/>
</dbReference>
<dbReference type="InterPro" id="IPR046824">
    <property type="entry name" value="Mss51-like_C"/>
</dbReference>
<dbReference type="Pfam" id="PF01753">
    <property type="entry name" value="zf-MYND"/>
    <property type="match status" value="1"/>
</dbReference>
<dbReference type="Proteomes" id="UP000092600">
    <property type="component" value="Unassembled WGS sequence"/>
</dbReference>